<dbReference type="AlphaFoldDB" id="A0A0K1Q232"/>
<dbReference type="InterPro" id="IPR027450">
    <property type="entry name" value="AlkB-like"/>
</dbReference>
<feature type="domain" description="Fe2OG dioxygenase" evidence="1">
    <location>
        <begin position="82"/>
        <end position="181"/>
    </location>
</feature>
<evidence type="ECO:0000313" key="2">
    <source>
        <dbReference type="EMBL" id="AKU99848.1"/>
    </source>
</evidence>
<protein>
    <submittedName>
        <fullName evidence="2">Alkylated DNA repair protein AlkB</fullName>
    </submittedName>
</protein>
<dbReference type="EMBL" id="CP012333">
    <property type="protein sequence ID" value="AKU99848.1"/>
    <property type="molecule type" value="Genomic_DNA"/>
</dbReference>
<evidence type="ECO:0000313" key="3">
    <source>
        <dbReference type="Proteomes" id="UP000064967"/>
    </source>
</evidence>
<dbReference type="KEGG" id="llu:AKJ09_06512"/>
<dbReference type="InterPro" id="IPR037151">
    <property type="entry name" value="AlkB-like_sf"/>
</dbReference>
<dbReference type="PROSITE" id="PS51471">
    <property type="entry name" value="FE2OG_OXY"/>
    <property type="match status" value="1"/>
</dbReference>
<dbReference type="STRING" id="1391654.AKJ09_06512"/>
<dbReference type="PATRIC" id="fig|1391654.3.peg.6605"/>
<dbReference type="Pfam" id="PF13532">
    <property type="entry name" value="2OG-FeII_Oxy_2"/>
    <property type="match status" value="1"/>
</dbReference>
<dbReference type="Gene3D" id="2.60.120.590">
    <property type="entry name" value="Alpha-ketoglutarate-dependent dioxygenase AlkB-like"/>
    <property type="match status" value="1"/>
</dbReference>
<dbReference type="Proteomes" id="UP000064967">
    <property type="component" value="Chromosome"/>
</dbReference>
<dbReference type="PANTHER" id="PTHR31212:SF4">
    <property type="entry name" value="ALPHA-KETOGLUTARATE-DEPENDENT DIOXYGENASE ALKB HOMOLOG 3"/>
    <property type="match status" value="1"/>
</dbReference>
<organism evidence="2 3">
    <name type="scientific">Labilithrix luteola</name>
    <dbReference type="NCBI Taxonomy" id="1391654"/>
    <lineage>
        <taxon>Bacteria</taxon>
        <taxon>Pseudomonadati</taxon>
        <taxon>Myxococcota</taxon>
        <taxon>Polyangia</taxon>
        <taxon>Polyangiales</taxon>
        <taxon>Labilitrichaceae</taxon>
        <taxon>Labilithrix</taxon>
    </lineage>
</organism>
<dbReference type="GO" id="GO:0051213">
    <property type="term" value="F:dioxygenase activity"/>
    <property type="evidence" value="ECO:0007669"/>
    <property type="project" value="InterPro"/>
</dbReference>
<dbReference type="GO" id="GO:0006307">
    <property type="term" value="P:DNA alkylation repair"/>
    <property type="evidence" value="ECO:0007669"/>
    <property type="project" value="InterPro"/>
</dbReference>
<gene>
    <name evidence="2" type="ORF">AKJ09_06512</name>
</gene>
<dbReference type="InterPro" id="IPR005123">
    <property type="entry name" value="Oxoglu/Fe-dep_dioxygenase_dom"/>
</dbReference>
<accession>A0A0K1Q232</accession>
<dbReference type="SUPFAM" id="SSF51197">
    <property type="entry name" value="Clavaminate synthase-like"/>
    <property type="match status" value="1"/>
</dbReference>
<sequence length="181" mass="20310">MALERTNLEEGAWVDIARGWLSGHATLFDHFAQRAPWRTEERVMYDSKVEVPRLVATLGPEDDVPPIVEAMRRALERKYETSFSRTSLAYYRDGHDSVAWHGDYIARKMESALVATVSLGSPRNFLLRKTGGGPSIAFPLGHGDLVVMGGSCQRTYQHAIPKVARAAARIALMYRPVWKEP</sequence>
<name>A0A0K1Q232_9BACT</name>
<proteinExistence type="predicted"/>
<keyword evidence="3" id="KW-1185">Reference proteome</keyword>
<dbReference type="PANTHER" id="PTHR31212">
    <property type="entry name" value="ALPHA-KETOGLUTARATE-DEPENDENT DIOXYGENASE ALKB HOMOLOG 3"/>
    <property type="match status" value="1"/>
</dbReference>
<evidence type="ECO:0000259" key="1">
    <source>
        <dbReference type="PROSITE" id="PS51471"/>
    </source>
</evidence>
<reference evidence="2 3" key="1">
    <citation type="submission" date="2015-08" db="EMBL/GenBank/DDBJ databases">
        <authorList>
            <person name="Babu N.S."/>
            <person name="Beckwith C.J."/>
            <person name="Beseler K.G."/>
            <person name="Brison A."/>
            <person name="Carone J.V."/>
            <person name="Caskin T.P."/>
            <person name="Diamond M."/>
            <person name="Durham M.E."/>
            <person name="Foxe J.M."/>
            <person name="Go M."/>
            <person name="Henderson B.A."/>
            <person name="Jones I.B."/>
            <person name="McGettigan J.A."/>
            <person name="Micheletti S.J."/>
            <person name="Nasrallah M.E."/>
            <person name="Ortiz D."/>
            <person name="Piller C.R."/>
            <person name="Privatt S.R."/>
            <person name="Schneider S.L."/>
            <person name="Sharp S."/>
            <person name="Smith T.C."/>
            <person name="Stanton J.D."/>
            <person name="Ullery H.E."/>
            <person name="Wilson R.J."/>
            <person name="Serrano M.G."/>
            <person name="Buck G."/>
            <person name="Lee V."/>
            <person name="Wang Y."/>
            <person name="Carvalho R."/>
            <person name="Voegtly L."/>
            <person name="Shi R."/>
            <person name="Duckworth R."/>
            <person name="Johnson A."/>
            <person name="Loviza R."/>
            <person name="Walstead R."/>
            <person name="Shah Z."/>
            <person name="Kiflezghi M."/>
            <person name="Wade K."/>
            <person name="Ball S.L."/>
            <person name="Bradley K.W."/>
            <person name="Asai D.J."/>
            <person name="Bowman C.A."/>
            <person name="Russell D.A."/>
            <person name="Pope W.H."/>
            <person name="Jacobs-Sera D."/>
            <person name="Hendrix R.W."/>
            <person name="Hatfull G.F."/>
        </authorList>
    </citation>
    <scope>NUCLEOTIDE SEQUENCE [LARGE SCALE GENOMIC DNA]</scope>
    <source>
        <strain evidence="2 3">DSM 27648</strain>
    </source>
</reference>
<dbReference type="InterPro" id="IPR032854">
    <property type="entry name" value="ALKBH3"/>
</dbReference>